<dbReference type="AlphaFoldDB" id="A0A6G4XMQ2"/>
<evidence type="ECO:0000313" key="4">
    <source>
        <dbReference type="Proteomes" id="UP000481109"/>
    </source>
</evidence>
<evidence type="ECO:0000256" key="2">
    <source>
        <dbReference type="SAM" id="SignalP"/>
    </source>
</evidence>
<evidence type="ECO:0000313" key="3">
    <source>
        <dbReference type="EMBL" id="NGO78708.1"/>
    </source>
</evidence>
<sequence length="464" mass="50279">MRVRQLTKPAAGTALACALLMGGWFAGPVSGRAGAASHVDAPSTFADPPRDGSDLYVFTSPDAPEMVTIATDYHPLQLAGNPLALYPFASDTRFEVHVDSSGDARPDVTYRYTFRTQDDRPLGTRSAVSAPVRSLKDKAVVFRQTYTLEELRPGQQPRTLVEEGAVAPSYAGNRLMPDYDALRKDATAPLPGGGQTYVGQIADSFLFNVGQYAKIRFGVPLVPEFNPVALTNSNTMTLQLPKKALALRGDPGRNPVIGVWATASRQSLDVTGKQDAGYAQVSRMGQPHFLETMFPDSLPVIGVPGGLSDQFQARKPEQDAEWDAMIKQIREPFGPRNIGFATGAEPPANPRPDLVRYHLHGLEKVNVHTLNKDVDPSAVRAAEVLRLNMATPVTSKPQSETLFADDPQGYPNGRRFVDDADAIQMRILMGGLIGAKTDFLTENSLIKSPPKASTGTFPYRALPH</sequence>
<feature type="compositionally biased region" description="Polar residues" evidence="1">
    <location>
        <begin position="445"/>
        <end position="456"/>
    </location>
</feature>
<organism evidence="3 4">
    <name type="scientific">Streptomyces mesophilus</name>
    <dbReference type="NCBI Taxonomy" id="1775132"/>
    <lineage>
        <taxon>Bacteria</taxon>
        <taxon>Bacillati</taxon>
        <taxon>Actinomycetota</taxon>
        <taxon>Actinomycetes</taxon>
        <taxon>Kitasatosporales</taxon>
        <taxon>Streptomycetaceae</taxon>
        <taxon>Streptomyces</taxon>
    </lineage>
</organism>
<dbReference type="Pfam" id="PF14224">
    <property type="entry name" value="DUF4331"/>
    <property type="match status" value="1"/>
</dbReference>
<evidence type="ECO:0000256" key="1">
    <source>
        <dbReference type="SAM" id="MobiDB-lite"/>
    </source>
</evidence>
<dbReference type="RefSeq" id="WP_165334158.1">
    <property type="nucleotide sequence ID" value="NZ_JAAKZW010000114.1"/>
</dbReference>
<name>A0A6G4XMQ2_9ACTN</name>
<proteinExistence type="predicted"/>
<dbReference type="EMBL" id="JAAKZW010000114">
    <property type="protein sequence ID" value="NGO78708.1"/>
    <property type="molecule type" value="Genomic_DNA"/>
</dbReference>
<gene>
    <name evidence="3" type="ORF">G6045_24060</name>
</gene>
<dbReference type="InterPro" id="IPR025566">
    <property type="entry name" value="DUF4331"/>
</dbReference>
<feature type="signal peptide" evidence="2">
    <location>
        <begin position="1"/>
        <end position="26"/>
    </location>
</feature>
<dbReference type="Proteomes" id="UP000481109">
    <property type="component" value="Unassembled WGS sequence"/>
</dbReference>
<protein>
    <submittedName>
        <fullName evidence="3">DUF4331 domain-containing protein</fullName>
    </submittedName>
</protein>
<keyword evidence="4" id="KW-1185">Reference proteome</keyword>
<comment type="caution">
    <text evidence="3">The sequence shown here is derived from an EMBL/GenBank/DDBJ whole genome shotgun (WGS) entry which is preliminary data.</text>
</comment>
<reference evidence="3 4" key="1">
    <citation type="submission" date="2020-02" db="EMBL/GenBank/DDBJ databases">
        <title>Whole-genome analyses of novel actinobacteria.</title>
        <authorList>
            <person name="Sahin N."/>
            <person name="Tokatli A."/>
        </authorList>
    </citation>
    <scope>NUCLEOTIDE SEQUENCE [LARGE SCALE GENOMIC DNA]</scope>
    <source>
        <strain evidence="3 4">YC504</strain>
    </source>
</reference>
<feature type="region of interest" description="Disordered" evidence="1">
    <location>
        <begin position="445"/>
        <end position="464"/>
    </location>
</feature>
<feature type="chain" id="PRO_5038337397" evidence="2">
    <location>
        <begin position="27"/>
        <end position="464"/>
    </location>
</feature>
<accession>A0A6G4XMQ2</accession>
<keyword evidence="2" id="KW-0732">Signal</keyword>